<accession>A0ABQ6M4R5</accession>
<dbReference type="SUPFAM" id="SSF55681">
    <property type="entry name" value="Class II aaRS and biotin synthetases"/>
    <property type="match status" value="1"/>
</dbReference>
<evidence type="ECO:0008006" key="5">
    <source>
        <dbReference type="Google" id="ProtNLM"/>
    </source>
</evidence>
<dbReference type="SUPFAM" id="SSF52954">
    <property type="entry name" value="Class II aaRS ABD-related"/>
    <property type="match status" value="1"/>
</dbReference>
<dbReference type="InterPro" id="IPR036621">
    <property type="entry name" value="Anticodon-bd_dom_sf"/>
</dbReference>
<feature type="non-terminal residue" evidence="3">
    <location>
        <position position="1"/>
    </location>
</feature>
<dbReference type="InterPro" id="IPR002315">
    <property type="entry name" value="tRNA-synt_gly"/>
</dbReference>
<dbReference type="NCBIfam" id="TIGR00389">
    <property type="entry name" value="glyS_dimeric"/>
    <property type="match status" value="1"/>
</dbReference>
<dbReference type="Pfam" id="PF00587">
    <property type="entry name" value="tRNA-synt_2b"/>
    <property type="match status" value="1"/>
</dbReference>
<dbReference type="Gene3D" id="3.30.930.10">
    <property type="entry name" value="Bira Bifunctional Protein, Domain 2"/>
    <property type="match status" value="1"/>
</dbReference>
<dbReference type="Gene3D" id="3.30.720.200">
    <property type="match status" value="1"/>
</dbReference>
<name>A0ABQ6M4R5_9STRA</name>
<reference evidence="3 4" key="1">
    <citation type="journal article" date="2023" name="Commun. Biol.">
        <title>Genome analysis of Parmales, the sister group of diatoms, reveals the evolutionary specialization of diatoms from phago-mixotrophs to photoautotrophs.</title>
        <authorList>
            <person name="Ban H."/>
            <person name="Sato S."/>
            <person name="Yoshikawa S."/>
            <person name="Yamada K."/>
            <person name="Nakamura Y."/>
            <person name="Ichinomiya M."/>
            <person name="Sato N."/>
            <person name="Blanc-Mathieu R."/>
            <person name="Endo H."/>
            <person name="Kuwata A."/>
            <person name="Ogata H."/>
        </authorList>
    </citation>
    <scope>NUCLEOTIDE SEQUENCE [LARGE SCALE GENOMIC DNA]</scope>
</reference>
<dbReference type="InterPro" id="IPR045864">
    <property type="entry name" value="aa-tRNA-synth_II/BPL/LPL"/>
</dbReference>
<dbReference type="InterPro" id="IPR027031">
    <property type="entry name" value="Gly-tRNA_synthase/POLG2"/>
</dbReference>
<proteinExistence type="predicted"/>
<dbReference type="InterPro" id="IPR004154">
    <property type="entry name" value="Anticodon-bd"/>
</dbReference>
<keyword evidence="4" id="KW-1185">Reference proteome</keyword>
<feature type="domain" description="Aminoacyl-tRNA synthetase class II (G/ P/ S/T)" evidence="1">
    <location>
        <begin position="13"/>
        <end position="284"/>
    </location>
</feature>
<evidence type="ECO:0000259" key="1">
    <source>
        <dbReference type="Pfam" id="PF00587"/>
    </source>
</evidence>
<dbReference type="Proteomes" id="UP001165060">
    <property type="component" value="Unassembled WGS sequence"/>
</dbReference>
<dbReference type="InterPro" id="IPR002314">
    <property type="entry name" value="aa-tRNA-synt_IIb"/>
</dbReference>
<evidence type="ECO:0000313" key="4">
    <source>
        <dbReference type="Proteomes" id="UP001165060"/>
    </source>
</evidence>
<dbReference type="Pfam" id="PF03129">
    <property type="entry name" value="HGTP_anticodon"/>
    <property type="match status" value="1"/>
</dbReference>
<feature type="domain" description="Anticodon-binding" evidence="2">
    <location>
        <begin position="308"/>
        <end position="399"/>
    </location>
</feature>
<dbReference type="EMBL" id="BRYB01001158">
    <property type="protein sequence ID" value="GMI19360.1"/>
    <property type="molecule type" value="Genomic_DNA"/>
</dbReference>
<sequence length="451" mass="51028">PPPPSPTRYNAGKLPFAGAQIGLGFRNEISPKGGLLRVREFCMAEIEHFCDPNDKSYAAFKNVRDTKLVFFSAENQLSTGKTFEMAIGEAVDSKLVDNETLGYFLARTQQFMIKIGMDPTRLRFRQHLRTEMAHYATDCWDLEIKVSSGWIECVGHADRSAYDLTVHAAKTKTDLYAVKILDKPLKVDIAKLKFDRKTMGMVFKADQRKVANALEAVAESWADWEKLVAEFEASGKVTVDGYEVAKEMVTWEKKTKTVHETKFTPSVIEPSFGIGRVLYSLLEHSFGVREKDEQRTVLHFKPWIAPTKVAVLPLSKKPEFETVNKFTLDECLRLNLSNRLDDSGASLGRRYARADELGMPFCITLDFQTLIDNTATLRERDSMLQIRAPLPEILQLCRKMCDGDDYTFDMAGKKYGYVTVAEEEGEVADEKKGKTFVESTARGRFSRPSDM</sequence>
<organism evidence="3 4">
    <name type="scientific">Tetraparma gracilis</name>
    <dbReference type="NCBI Taxonomy" id="2962635"/>
    <lineage>
        <taxon>Eukaryota</taxon>
        <taxon>Sar</taxon>
        <taxon>Stramenopiles</taxon>
        <taxon>Ochrophyta</taxon>
        <taxon>Bolidophyceae</taxon>
        <taxon>Parmales</taxon>
        <taxon>Triparmaceae</taxon>
        <taxon>Tetraparma</taxon>
    </lineage>
</organism>
<evidence type="ECO:0000259" key="2">
    <source>
        <dbReference type="Pfam" id="PF03129"/>
    </source>
</evidence>
<dbReference type="Gene3D" id="3.40.50.800">
    <property type="entry name" value="Anticodon-binding domain"/>
    <property type="match status" value="1"/>
</dbReference>
<evidence type="ECO:0000313" key="3">
    <source>
        <dbReference type="EMBL" id="GMI19360.1"/>
    </source>
</evidence>
<dbReference type="PANTHER" id="PTHR10745">
    <property type="entry name" value="GLYCYL-TRNA SYNTHETASE/DNA POLYMERASE SUBUNIT GAMMA-2"/>
    <property type="match status" value="1"/>
</dbReference>
<dbReference type="PRINTS" id="PR01043">
    <property type="entry name" value="TRNASYNTHGLY"/>
</dbReference>
<gene>
    <name evidence="3" type="ORF">TeGR_g8513</name>
</gene>
<comment type="caution">
    <text evidence="3">The sequence shown here is derived from an EMBL/GenBank/DDBJ whole genome shotgun (WGS) entry which is preliminary data.</text>
</comment>
<dbReference type="PANTHER" id="PTHR10745:SF0">
    <property type="entry name" value="GLYCINE--TRNA LIGASE"/>
    <property type="match status" value="1"/>
</dbReference>
<protein>
    <recommendedName>
        <fullName evidence="5">Diadenosine tetraphosphate synthetase</fullName>
    </recommendedName>
</protein>